<dbReference type="SUPFAM" id="SSF109604">
    <property type="entry name" value="HD-domain/PDEase-like"/>
    <property type="match status" value="1"/>
</dbReference>
<dbReference type="GO" id="GO:0008803">
    <property type="term" value="F:bis(5'-nucleosyl)-tetraphosphatase (symmetrical) activity"/>
    <property type="evidence" value="ECO:0007669"/>
    <property type="project" value="UniProtKB-EC"/>
</dbReference>
<evidence type="ECO:0000256" key="3">
    <source>
        <dbReference type="ARBA" id="ARBA00022741"/>
    </source>
</evidence>
<evidence type="ECO:0000256" key="1">
    <source>
        <dbReference type="ARBA" id="ARBA00012506"/>
    </source>
</evidence>
<dbReference type="InterPro" id="IPR006674">
    <property type="entry name" value="HD_domain"/>
</dbReference>
<dbReference type="NCBIfam" id="TIGR00488">
    <property type="entry name" value="bis(5'-nucleosyl)-tetraphosphatase (symmetrical) YqeK"/>
    <property type="match status" value="1"/>
</dbReference>
<dbReference type="InterPro" id="IPR051094">
    <property type="entry name" value="Diverse_Catalytic_Enzymes"/>
</dbReference>
<dbReference type="PANTHER" id="PTHR35795:SF1">
    <property type="entry name" value="BIS(5'-NUCLEOSYL)-TETRAPHOSPHATASE, SYMMETRICAL"/>
    <property type="match status" value="1"/>
</dbReference>
<reference evidence="8 9" key="1">
    <citation type="submission" date="2018-01" db="EMBL/GenBank/DDBJ databases">
        <title>Bacillales members from the olive rhizosphere are effective biological control agents against Verticillium dahliae.</title>
        <authorList>
            <person name="Gomez-Lama C."/>
            <person name="Legarda G."/>
            <person name="Ruano-Rosa D."/>
            <person name="Pizarro-Tobias P."/>
            <person name="Valverde-Corredor A."/>
            <person name="Niqui J.L."/>
            <person name="Trivino J.C."/>
            <person name="Roca A."/>
            <person name="Mercado-Blanco J."/>
        </authorList>
    </citation>
    <scope>NUCLEOTIDE SEQUENCE [LARGE SCALE GENOMIC DNA]</scope>
    <source>
        <strain evidence="8 9">PIC167</strain>
    </source>
</reference>
<accession>A0A4U2PYH3</accession>
<dbReference type="GO" id="GO:0046872">
    <property type="term" value="F:metal ion binding"/>
    <property type="evidence" value="ECO:0007669"/>
    <property type="project" value="UniProtKB-KW"/>
</dbReference>
<evidence type="ECO:0000313" key="8">
    <source>
        <dbReference type="EMBL" id="TKH42108.1"/>
    </source>
</evidence>
<evidence type="ECO:0000256" key="4">
    <source>
        <dbReference type="ARBA" id="ARBA00022801"/>
    </source>
</evidence>
<keyword evidence="5" id="KW-0408">Iron</keyword>
<keyword evidence="2" id="KW-0479">Metal-binding</keyword>
<gene>
    <name evidence="8" type="ORF">C1I60_22710</name>
</gene>
<sequence>MNPVLHHYIAEFEFSGELFLDIEKLFNKHNAEATWIHCTRVAHESKALALQFHADPFIAERAGWLHDIGTIIPNEDKVAVARALHIPIIEEELAFPYILHQKLSREMTIQIFGLTDSMLLNAIECHTTLWKSMSLMDKILFIGDKLSWDQAHAAPFVQEIRKNVNDHLLDEAIMIYLNHVWSNKEKMKVVHPWLLEARQSLLKALF</sequence>
<feature type="domain" description="HD" evidence="7">
    <location>
        <begin position="35"/>
        <end position="148"/>
    </location>
</feature>
<dbReference type="PANTHER" id="PTHR35795">
    <property type="entry name" value="SLR1885 PROTEIN"/>
    <property type="match status" value="1"/>
</dbReference>
<dbReference type="CDD" id="cd00077">
    <property type="entry name" value="HDc"/>
    <property type="match status" value="1"/>
</dbReference>
<protein>
    <recommendedName>
        <fullName evidence="1">bis(5'-nucleosyl)-tetraphosphatase (symmetrical)</fullName>
        <ecNumber evidence="1">3.6.1.41</ecNumber>
    </recommendedName>
</protein>
<dbReference type="InterPro" id="IPR003607">
    <property type="entry name" value="HD/PDEase_dom"/>
</dbReference>
<proteinExistence type="predicted"/>
<organism evidence="8 9">
    <name type="scientific">Paenibacillus terrae</name>
    <dbReference type="NCBI Taxonomy" id="159743"/>
    <lineage>
        <taxon>Bacteria</taxon>
        <taxon>Bacillati</taxon>
        <taxon>Bacillota</taxon>
        <taxon>Bacilli</taxon>
        <taxon>Bacillales</taxon>
        <taxon>Paenibacillaceae</taxon>
        <taxon>Paenibacillus</taxon>
    </lineage>
</organism>
<dbReference type="EC" id="3.6.1.41" evidence="1"/>
<evidence type="ECO:0000256" key="6">
    <source>
        <dbReference type="ARBA" id="ARBA00049417"/>
    </source>
</evidence>
<name>A0A4U2PYH3_9BACL</name>
<dbReference type="RefSeq" id="WP_137063738.1">
    <property type="nucleotide sequence ID" value="NZ_PNXQ01000016.1"/>
</dbReference>
<comment type="catalytic activity">
    <reaction evidence="6">
        <text>P(1),P(4)-bis(5'-adenosyl) tetraphosphate + H2O = 2 ADP + 2 H(+)</text>
        <dbReference type="Rhea" id="RHEA:24252"/>
        <dbReference type="ChEBI" id="CHEBI:15377"/>
        <dbReference type="ChEBI" id="CHEBI:15378"/>
        <dbReference type="ChEBI" id="CHEBI:58141"/>
        <dbReference type="ChEBI" id="CHEBI:456216"/>
        <dbReference type="EC" id="3.6.1.41"/>
    </reaction>
</comment>
<dbReference type="GO" id="GO:0000166">
    <property type="term" value="F:nucleotide binding"/>
    <property type="evidence" value="ECO:0007669"/>
    <property type="project" value="UniProtKB-KW"/>
</dbReference>
<dbReference type="AlphaFoldDB" id="A0A4U2PYH3"/>
<dbReference type="Gene3D" id="1.10.3210.10">
    <property type="entry name" value="Hypothetical protein af1432"/>
    <property type="match status" value="1"/>
</dbReference>
<evidence type="ECO:0000256" key="5">
    <source>
        <dbReference type="ARBA" id="ARBA00023004"/>
    </source>
</evidence>
<dbReference type="EMBL" id="PNXQ01000016">
    <property type="protein sequence ID" value="TKH42108.1"/>
    <property type="molecule type" value="Genomic_DNA"/>
</dbReference>
<evidence type="ECO:0000259" key="7">
    <source>
        <dbReference type="Pfam" id="PF01966"/>
    </source>
</evidence>
<evidence type="ECO:0000313" key="9">
    <source>
        <dbReference type="Proteomes" id="UP000308114"/>
    </source>
</evidence>
<comment type="caution">
    <text evidence="8">The sequence shown here is derived from an EMBL/GenBank/DDBJ whole genome shotgun (WGS) entry which is preliminary data.</text>
</comment>
<evidence type="ECO:0000256" key="2">
    <source>
        <dbReference type="ARBA" id="ARBA00022723"/>
    </source>
</evidence>
<keyword evidence="3" id="KW-0547">Nucleotide-binding</keyword>
<dbReference type="Proteomes" id="UP000308114">
    <property type="component" value="Unassembled WGS sequence"/>
</dbReference>
<dbReference type="InterPro" id="IPR005249">
    <property type="entry name" value="YqeK"/>
</dbReference>
<dbReference type="Pfam" id="PF01966">
    <property type="entry name" value="HD"/>
    <property type="match status" value="1"/>
</dbReference>
<keyword evidence="4 8" id="KW-0378">Hydrolase</keyword>